<dbReference type="EMBL" id="CAJOAY010024662">
    <property type="protein sequence ID" value="CAF4376803.1"/>
    <property type="molecule type" value="Genomic_DNA"/>
</dbReference>
<organism evidence="1 2">
    <name type="scientific">Adineta steineri</name>
    <dbReference type="NCBI Taxonomy" id="433720"/>
    <lineage>
        <taxon>Eukaryota</taxon>
        <taxon>Metazoa</taxon>
        <taxon>Spiralia</taxon>
        <taxon>Gnathifera</taxon>
        <taxon>Rotifera</taxon>
        <taxon>Eurotatoria</taxon>
        <taxon>Bdelloidea</taxon>
        <taxon>Adinetida</taxon>
        <taxon>Adinetidae</taxon>
        <taxon>Adineta</taxon>
    </lineage>
</organism>
<feature type="non-terminal residue" evidence="1">
    <location>
        <position position="1"/>
    </location>
</feature>
<gene>
    <name evidence="1" type="ORF">OKA104_LOCUS50136</name>
</gene>
<evidence type="ECO:0000313" key="1">
    <source>
        <dbReference type="EMBL" id="CAF4376803.1"/>
    </source>
</evidence>
<name>A0A820MRH6_9BILA</name>
<dbReference type="AlphaFoldDB" id="A0A820MRH6"/>
<reference evidence="1" key="1">
    <citation type="submission" date="2021-02" db="EMBL/GenBank/DDBJ databases">
        <authorList>
            <person name="Nowell W R."/>
        </authorList>
    </citation>
    <scope>NUCLEOTIDE SEQUENCE</scope>
</reference>
<evidence type="ECO:0000313" key="2">
    <source>
        <dbReference type="Proteomes" id="UP000663881"/>
    </source>
</evidence>
<feature type="non-terminal residue" evidence="1">
    <location>
        <position position="51"/>
    </location>
</feature>
<accession>A0A820MRH6</accession>
<dbReference type="Proteomes" id="UP000663881">
    <property type="component" value="Unassembled WGS sequence"/>
</dbReference>
<sequence length="51" mass="6120">MKKLLKTILSKEPDKSLINVEHVCDRSHPWGKKVCKKIEQYLMLWKQQINI</sequence>
<comment type="caution">
    <text evidence="1">The sequence shown here is derived from an EMBL/GenBank/DDBJ whole genome shotgun (WGS) entry which is preliminary data.</text>
</comment>
<proteinExistence type="predicted"/>
<protein>
    <submittedName>
        <fullName evidence="1">Uncharacterized protein</fullName>
    </submittedName>
</protein>